<evidence type="ECO:0000256" key="2">
    <source>
        <dbReference type="ARBA" id="ARBA00023180"/>
    </source>
</evidence>
<feature type="domain" description="Sulfotransferase" evidence="3">
    <location>
        <begin position="18"/>
        <end position="201"/>
    </location>
</feature>
<accession>A0A5C5WBC7</accession>
<dbReference type="Gene3D" id="3.40.50.300">
    <property type="entry name" value="P-loop containing nucleotide triphosphate hydrolases"/>
    <property type="match status" value="1"/>
</dbReference>
<reference evidence="4 5" key="1">
    <citation type="submission" date="2019-02" db="EMBL/GenBank/DDBJ databases">
        <title>Deep-cultivation of Planctomycetes and their phenomic and genomic characterization uncovers novel biology.</title>
        <authorList>
            <person name="Wiegand S."/>
            <person name="Jogler M."/>
            <person name="Boedeker C."/>
            <person name="Pinto D."/>
            <person name="Vollmers J."/>
            <person name="Rivas-Marin E."/>
            <person name="Kohn T."/>
            <person name="Peeters S.H."/>
            <person name="Heuer A."/>
            <person name="Rast P."/>
            <person name="Oberbeckmann S."/>
            <person name="Bunk B."/>
            <person name="Jeske O."/>
            <person name="Meyerdierks A."/>
            <person name="Storesund J.E."/>
            <person name="Kallscheuer N."/>
            <person name="Luecker S."/>
            <person name="Lage O.M."/>
            <person name="Pohl T."/>
            <person name="Merkel B.J."/>
            <person name="Hornburger P."/>
            <person name="Mueller R.-W."/>
            <person name="Bruemmer F."/>
            <person name="Labrenz M."/>
            <person name="Spormann A.M."/>
            <person name="Op Den Camp H."/>
            <person name="Overmann J."/>
            <person name="Amann R."/>
            <person name="Jetten M.S.M."/>
            <person name="Mascher T."/>
            <person name="Medema M.H."/>
            <person name="Devos D.P."/>
            <person name="Kaster A.-K."/>
            <person name="Ovreas L."/>
            <person name="Rohde M."/>
            <person name="Galperin M.Y."/>
            <person name="Jogler C."/>
        </authorList>
    </citation>
    <scope>NUCLEOTIDE SEQUENCE [LARGE SCALE GENOMIC DNA]</scope>
    <source>
        <strain evidence="4 5">Pla22</strain>
    </source>
</reference>
<dbReference type="InterPro" id="IPR037359">
    <property type="entry name" value="NST/OST"/>
</dbReference>
<keyword evidence="2" id="KW-0325">Glycoprotein</keyword>
<dbReference type="PANTHER" id="PTHR10605">
    <property type="entry name" value="HEPARAN SULFATE SULFOTRANSFERASE"/>
    <property type="match status" value="1"/>
</dbReference>
<evidence type="ECO:0000259" key="3">
    <source>
        <dbReference type="Pfam" id="PF00685"/>
    </source>
</evidence>
<evidence type="ECO:0000313" key="4">
    <source>
        <dbReference type="EMBL" id="TWT48168.1"/>
    </source>
</evidence>
<keyword evidence="1 4" id="KW-0808">Transferase</keyword>
<name>A0A5C5WBC7_9BACT</name>
<sequence>MIENNGMQNTAAAEVHVDCFLIGVPKAGTTWLAGALQHHPEVCFSEPKEVDELSDHRGTFNRLPRPVDWNRYRQAFGDRPGLRIDGSIHAFSDPDAPRKFSHWYPNAKFILCIRQPVDRAVSHWNMIRAGTHLEPNGVDWSDFAIAWRDGRLHGDSLYGRCFSRWLQFYDTNRFLIAKSENMKHSPTEVLSQVHEFLGVSDHDYSEKALELKHQSSDLKSLNPVGRSIRNAIPRNLRTSFKRVMPWLSYMPHRFPLFAAPANTLNCTDYHHGICATEVLPDMEQFESLSGIDMTQWIEETRQAAARIKRLRS</sequence>
<proteinExistence type="predicted"/>
<dbReference type="RefSeq" id="WP_146517567.1">
    <property type="nucleotide sequence ID" value="NZ_SJPI01000004.1"/>
</dbReference>
<gene>
    <name evidence="4" type="ORF">Pla22_51690</name>
</gene>
<dbReference type="InterPro" id="IPR000863">
    <property type="entry name" value="Sulfotransferase_dom"/>
</dbReference>
<keyword evidence="5" id="KW-1185">Reference proteome</keyword>
<evidence type="ECO:0000256" key="1">
    <source>
        <dbReference type="ARBA" id="ARBA00022679"/>
    </source>
</evidence>
<dbReference type="Pfam" id="PF00685">
    <property type="entry name" value="Sulfotransfer_1"/>
    <property type="match status" value="1"/>
</dbReference>
<dbReference type="AlphaFoldDB" id="A0A5C5WBC7"/>
<dbReference type="PANTHER" id="PTHR10605:SF56">
    <property type="entry name" value="BIFUNCTIONAL HEPARAN SULFATE N-DEACETYLASE_N-SULFOTRANSFERASE"/>
    <property type="match status" value="1"/>
</dbReference>
<dbReference type="GO" id="GO:0008146">
    <property type="term" value="F:sulfotransferase activity"/>
    <property type="evidence" value="ECO:0007669"/>
    <property type="project" value="InterPro"/>
</dbReference>
<dbReference type="SUPFAM" id="SSF52540">
    <property type="entry name" value="P-loop containing nucleoside triphosphate hydrolases"/>
    <property type="match status" value="1"/>
</dbReference>
<comment type="caution">
    <text evidence="4">The sequence shown here is derived from an EMBL/GenBank/DDBJ whole genome shotgun (WGS) entry which is preliminary data.</text>
</comment>
<evidence type="ECO:0000313" key="5">
    <source>
        <dbReference type="Proteomes" id="UP000316598"/>
    </source>
</evidence>
<dbReference type="EMBL" id="SJPI01000004">
    <property type="protein sequence ID" value="TWT48168.1"/>
    <property type="molecule type" value="Genomic_DNA"/>
</dbReference>
<dbReference type="OrthoDB" id="9797480at2"/>
<dbReference type="Proteomes" id="UP000316598">
    <property type="component" value="Unassembled WGS sequence"/>
</dbReference>
<dbReference type="InterPro" id="IPR027417">
    <property type="entry name" value="P-loop_NTPase"/>
</dbReference>
<protein>
    <submittedName>
        <fullName evidence="4">Sulfotransferase domain protein</fullName>
    </submittedName>
</protein>
<organism evidence="4 5">
    <name type="scientific">Rubripirellula amarantea</name>
    <dbReference type="NCBI Taxonomy" id="2527999"/>
    <lineage>
        <taxon>Bacteria</taxon>
        <taxon>Pseudomonadati</taxon>
        <taxon>Planctomycetota</taxon>
        <taxon>Planctomycetia</taxon>
        <taxon>Pirellulales</taxon>
        <taxon>Pirellulaceae</taxon>
        <taxon>Rubripirellula</taxon>
    </lineage>
</organism>